<proteinExistence type="predicted"/>
<comment type="caution">
    <text evidence="1">The sequence shown here is derived from an EMBL/GenBank/DDBJ whole genome shotgun (WGS) entry which is preliminary data.</text>
</comment>
<gene>
    <name evidence="1" type="ORF">DTL42_06315</name>
</gene>
<dbReference type="AlphaFoldDB" id="A0A368KY94"/>
<evidence type="ECO:0000313" key="1">
    <source>
        <dbReference type="EMBL" id="RCS54737.1"/>
    </source>
</evidence>
<dbReference type="EMBL" id="QPEX01000010">
    <property type="protein sequence ID" value="RCS54737.1"/>
    <property type="molecule type" value="Genomic_DNA"/>
</dbReference>
<dbReference type="Proteomes" id="UP000253562">
    <property type="component" value="Unassembled WGS sequence"/>
</dbReference>
<name>A0A368KY94_9BACT</name>
<reference evidence="1 2" key="1">
    <citation type="submission" date="2018-07" db="EMBL/GenBank/DDBJ databases">
        <title>Comparative genomes isolates from brazilian mangrove.</title>
        <authorList>
            <person name="De Araujo J.E."/>
            <person name="Taketani R.G."/>
            <person name="Silva M.C.P."/>
            <person name="Lourenco M.V."/>
            <person name="Oliveira V.M."/>
            <person name="Andreote F.D."/>
        </authorList>
    </citation>
    <scope>NUCLEOTIDE SEQUENCE [LARGE SCALE GENOMIC DNA]</scope>
    <source>
        <strain evidence="1 2">HEX PRIS-MGV</strain>
    </source>
</reference>
<protein>
    <submittedName>
        <fullName evidence="1">Uncharacterized protein</fullName>
    </submittedName>
</protein>
<evidence type="ECO:0000313" key="2">
    <source>
        <dbReference type="Proteomes" id="UP000253562"/>
    </source>
</evidence>
<accession>A0A368KY94</accession>
<sequence length="206" mass="23205">MEYQEFNVVSQASSEPTDPFVESIRADETGLFVSFVKHQDRFAHVVALVQGEQCTPVFASIEGSQDDEDWPESPPFQEIHLEERGTGTIAMLVGKAGDSHWSAAVEPTSEPGKIRFSVACRMQGYPMRICSRYGLILEEKSEPTLEQDGPWVWKINGVELCVDVIPQDQFPTPEIPANQSGFEVNASLDLEPFPKTIQWIYEIWVR</sequence>
<organism evidence="1 2">
    <name type="scientific">Bremerella cremea</name>
    <dbReference type="NCBI Taxonomy" id="1031537"/>
    <lineage>
        <taxon>Bacteria</taxon>
        <taxon>Pseudomonadati</taxon>
        <taxon>Planctomycetota</taxon>
        <taxon>Planctomycetia</taxon>
        <taxon>Pirellulales</taxon>
        <taxon>Pirellulaceae</taxon>
        <taxon>Bremerella</taxon>
    </lineage>
</organism>